<accession>A0A7T7I0B8</accession>
<evidence type="ECO:0008006" key="3">
    <source>
        <dbReference type="Google" id="ProtNLM"/>
    </source>
</evidence>
<sequence length="58" mass="6741">MRPTRSRTSRPRCRTWPKELRWIEGAGHLDLYDKKDEYVAPAIAELAAFFHARLASTP</sequence>
<proteinExistence type="predicted"/>
<evidence type="ECO:0000313" key="2">
    <source>
        <dbReference type="Proteomes" id="UP000595636"/>
    </source>
</evidence>
<dbReference type="EMBL" id="CP066831">
    <property type="protein sequence ID" value="QQM38670.1"/>
    <property type="molecule type" value="Genomic_DNA"/>
</dbReference>
<name>A0A7T7I0B8_9ACTN</name>
<keyword evidence="2" id="KW-1185">Reference proteome</keyword>
<protein>
    <recommendedName>
        <fullName evidence="3">Alpha/beta hydrolase</fullName>
    </recommendedName>
</protein>
<dbReference type="AlphaFoldDB" id="A0A7T7I0B8"/>
<dbReference type="KEGG" id="slf:JEQ17_03785"/>
<reference evidence="1 2" key="1">
    <citation type="submission" date="2020-12" db="EMBL/GenBank/DDBJ databases">
        <title>A novel species.</title>
        <authorList>
            <person name="Li K."/>
        </authorList>
    </citation>
    <scope>NUCLEOTIDE SEQUENCE [LARGE SCALE GENOMIC DNA]</scope>
    <source>
        <strain evidence="1 2">ZYC-3</strain>
    </source>
</reference>
<evidence type="ECO:0000313" key="1">
    <source>
        <dbReference type="EMBL" id="QQM38670.1"/>
    </source>
</evidence>
<dbReference type="RefSeq" id="WP_200393836.1">
    <property type="nucleotide sequence ID" value="NZ_CP066831.1"/>
</dbReference>
<gene>
    <name evidence="1" type="ORF">JEQ17_03785</name>
</gene>
<organism evidence="1 2">
    <name type="scientific">Streptomyces liliifuscus</name>
    <dbReference type="NCBI Taxonomy" id="2797636"/>
    <lineage>
        <taxon>Bacteria</taxon>
        <taxon>Bacillati</taxon>
        <taxon>Actinomycetota</taxon>
        <taxon>Actinomycetes</taxon>
        <taxon>Kitasatosporales</taxon>
        <taxon>Streptomycetaceae</taxon>
        <taxon>Streptomyces</taxon>
    </lineage>
</organism>
<dbReference type="Proteomes" id="UP000595636">
    <property type="component" value="Chromosome"/>
</dbReference>